<sequence>MAGARFAVYAVAAVAASLALIAVSLSVVPALTTSALSRGEEKRVVAFEQRYNYSLGQETWTARNLKMGDIPPNSSVVILNPFSADMDNFVREKIASATTADQVRKFWARTEPYSHYNLVRLPAWLGGQKDDVSSLRAYSAVAISSGCLIKYFGNDGRWAIEDPCHSDRYRPWDGLAFAGAASMGMTSPSVPSSAGPLALATLDLSVDKDGYITAKKPDISANGSPGQGRRLSQDELTLSNREMLDAASRNAGYALPFPAAGTYGKHLLTITPAQVQWGMRVTGDLRAFEALYADYYLGSNYHRTEIAVCPVALCPDLALGDSPADLAKNMVNVAPAEDRRVESGPDIAGRYAVLIANEGLDPGYAEAKLWGKGADRTDLFVTIRAYDMTMDELTLFAKSLGLSPED</sequence>
<name>A0A075N0Q0_9ARCH</name>
<proteinExistence type="predicted"/>
<dbReference type="Proteomes" id="UP000028194">
    <property type="component" value="Chromosome"/>
</dbReference>
<gene>
    <name evidence="1" type="ORF">NTE_03014</name>
</gene>
<reference evidence="1 2" key="1">
    <citation type="journal article" date="2014" name="PLoS ONE">
        <title>Genome Sequence of Candidatus Nitrososphaera evergladensis from Group I.1b Enriched from Everglades Soil Reveals Novel Genomic Features of the Ammonia-Oxidizing Archaea.</title>
        <authorList>
            <person name="Zhalnina K.V."/>
            <person name="Dias R."/>
            <person name="Leonard M.T."/>
            <person name="Dorr de Quadros P."/>
            <person name="Camargo F.A."/>
            <person name="Drew J.C."/>
            <person name="Farmerie W.G."/>
            <person name="Daroub S.H."/>
            <person name="Triplett E.W."/>
        </authorList>
    </citation>
    <scope>NUCLEOTIDE SEQUENCE [LARGE SCALE GENOMIC DNA]</scope>
    <source>
        <strain evidence="1 2">SR1</strain>
    </source>
</reference>
<accession>A0A075N0Q0</accession>
<keyword evidence="2" id="KW-1185">Reference proteome</keyword>
<protein>
    <submittedName>
        <fullName evidence="1">Uncharacterized protein</fullName>
    </submittedName>
</protein>
<evidence type="ECO:0000313" key="1">
    <source>
        <dbReference type="EMBL" id="AIF85049.1"/>
    </source>
</evidence>
<dbReference type="KEGG" id="nev:NTE_03014"/>
<dbReference type="STRING" id="1459636.NTE_03014"/>
<dbReference type="eggNOG" id="arCOG01720">
    <property type="taxonomic scope" value="Archaea"/>
</dbReference>
<organism evidence="1 2">
    <name type="scientific">Candidatus Nitrososphaera evergladensis SR1</name>
    <dbReference type="NCBI Taxonomy" id="1459636"/>
    <lineage>
        <taxon>Archaea</taxon>
        <taxon>Nitrososphaerota</taxon>
        <taxon>Nitrososphaeria</taxon>
        <taxon>Nitrososphaerales</taxon>
        <taxon>Nitrososphaeraceae</taxon>
        <taxon>Nitrososphaera</taxon>
    </lineage>
</organism>
<dbReference type="RefSeq" id="WP_148701518.1">
    <property type="nucleotide sequence ID" value="NZ_CP007174.1"/>
</dbReference>
<dbReference type="GeneID" id="41598684"/>
<dbReference type="OrthoDB" id="11002at2157"/>
<evidence type="ECO:0000313" key="2">
    <source>
        <dbReference type="Proteomes" id="UP000028194"/>
    </source>
</evidence>
<dbReference type="EMBL" id="CP007174">
    <property type="protein sequence ID" value="AIF85049.1"/>
    <property type="molecule type" value="Genomic_DNA"/>
</dbReference>
<dbReference type="AlphaFoldDB" id="A0A075N0Q0"/>
<dbReference type="HOGENOM" id="CLU_684461_0_0_2"/>